<keyword evidence="1" id="KW-0472">Membrane</keyword>
<accession>A0A5C6WX56</accession>
<dbReference type="EMBL" id="VOSL01000058">
    <property type="protein sequence ID" value="TXD33996.1"/>
    <property type="molecule type" value="Genomic_DNA"/>
</dbReference>
<evidence type="ECO:0000256" key="1">
    <source>
        <dbReference type="SAM" id="Phobius"/>
    </source>
</evidence>
<evidence type="ECO:0000313" key="3">
    <source>
        <dbReference type="Proteomes" id="UP000321046"/>
    </source>
</evidence>
<dbReference type="AlphaFoldDB" id="A0A5C6WX56"/>
<evidence type="ECO:0000313" key="2">
    <source>
        <dbReference type="EMBL" id="TXD33996.1"/>
    </source>
</evidence>
<keyword evidence="1" id="KW-0812">Transmembrane</keyword>
<keyword evidence="1" id="KW-1133">Transmembrane helix</keyword>
<proteinExistence type="predicted"/>
<gene>
    <name evidence="2" type="ORF">FRC96_14695</name>
</gene>
<feature type="transmembrane region" description="Helical" evidence="1">
    <location>
        <begin position="24"/>
        <end position="52"/>
    </location>
</feature>
<name>A0A5C6WX56_9DELT</name>
<protein>
    <submittedName>
        <fullName evidence="2">Uncharacterized protein</fullName>
    </submittedName>
</protein>
<sequence length="223" mass="24622">MMGTEPESFEGFEVDAGMSTGKRVALGVAALLVVVAILGAVTQMAGVGFLGYRSILYGSGELYVLNLSDEERFVQVEGREPEPVLAQNAQIVELIGGTSKVDILNADKSLWKSYQVTIDDSAAILNISDEACLAVADVTDLYRGQDQGLSFQKLLDASTEFYQVESHNVIWPRRSFPTRIDPSKGSTLWVEIVACRLFEDPAYLSEYLMIRLQQRMEKRGQAE</sequence>
<reference evidence="2 3" key="1">
    <citation type="submission" date="2019-08" db="EMBL/GenBank/DDBJ databases">
        <title>Bradymonadales sp. TMQ2.</title>
        <authorList>
            <person name="Liang Q."/>
        </authorList>
    </citation>
    <scope>NUCLEOTIDE SEQUENCE [LARGE SCALE GENOMIC DNA]</scope>
    <source>
        <strain evidence="2 3">TMQ2</strain>
    </source>
</reference>
<organism evidence="2 3">
    <name type="scientific">Lujinxingia vulgaris</name>
    <dbReference type="NCBI Taxonomy" id="2600176"/>
    <lineage>
        <taxon>Bacteria</taxon>
        <taxon>Deltaproteobacteria</taxon>
        <taxon>Bradymonadales</taxon>
        <taxon>Lujinxingiaceae</taxon>
        <taxon>Lujinxingia</taxon>
    </lineage>
</organism>
<comment type="caution">
    <text evidence="2">The sequence shown here is derived from an EMBL/GenBank/DDBJ whole genome shotgun (WGS) entry which is preliminary data.</text>
</comment>
<dbReference type="Proteomes" id="UP000321046">
    <property type="component" value="Unassembled WGS sequence"/>
</dbReference>